<organism evidence="1 2">
    <name type="scientific">Vallitalea maricola</name>
    <dbReference type="NCBI Taxonomy" id="3074433"/>
    <lineage>
        <taxon>Bacteria</taxon>
        <taxon>Bacillati</taxon>
        <taxon>Bacillota</taxon>
        <taxon>Clostridia</taxon>
        <taxon>Lachnospirales</taxon>
        <taxon>Vallitaleaceae</taxon>
        <taxon>Vallitalea</taxon>
    </lineage>
</organism>
<dbReference type="Proteomes" id="UP001374599">
    <property type="component" value="Unassembled WGS sequence"/>
</dbReference>
<sequence>MHVKLKYNKIRAESQLEFMHNYNIIILKSTSKEKCNMVHFTKTDPSGVRRSKMNHITLTSYPSVKLK</sequence>
<name>A0ACB5UDJ1_9FIRM</name>
<dbReference type="EMBL" id="BTPU01000003">
    <property type="protein sequence ID" value="GMQ61002.1"/>
    <property type="molecule type" value="Genomic_DNA"/>
</dbReference>
<gene>
    <name evidence="1" type="ORF">AN2V17_02300</name>
</gene>
<keyword evidence="2" id="KW-1185">Reference proteome</keyword>
<evidence type="ECO:0000313" key="1">
    <source>
        <dbReference type="EMBL" id="GMQ61002.1"/>
    </source>
</evidence>
<comment type="caution">
    <text evidence="1">The sequence shown here is derived from an EMBL/GenBank/DDBJ whole genome shotgun (WGS) entry which is preliminary data.</text>
</comment>
<accession>A0ACB5UDJ1</accession>
<reference evidence="1" key="1">
    <citation type="submission" date="2023-09" db="EMBL/GenBank/DDBJ databases">
        <title>Vallitalea sediminicola and Vallitalea maricola sp. nov., anaerobic bacteria isolated from marine sediment.</title>
        <authorList>
            <person name="Hirano S."/>
            <person name="Maeda A."/>
            <person name="Terahara T."/>
            <person name="Mori K."/>
            <person name="Hamada M."/>
            <person name="Matsumoto R."/>
            <person name="Kobayashi T."/>
        </authorList>
    </citation>
    <scope>NUCLEOTIDE SEQUENCE</scope>
    <source>
        <strain evidence="1">AN17-2</strain>
    </source>
</reference>
<evidence type="ECO:0000313" key="2">
    <source>
        <dbReference type="Proteomes" id="UP001374599"/>
    </source>
</evidence>
<protein>
    <submittedName>
        <fullName evidence="1">Uncharacterized protein</fullName>
    </submittedName>
</protein>
<proteinExistence type="predicted"/>